<feature type="domain" description="EamA" evidence="2">
    <location>
        <begin position="5"/>
        <end position="138"/>
    </location>
</feature>
<feature type="transmembrane region" description="Helical" evidence="1">
    <location>
        <begin position="122"/>
        <end position="139"/>
    </location>
</feature>
<feature type="transmembrane region" description="Helical" evidence="1">
    <location>
        <begin position="240"/>
        <end position="257"/>
    </location>
</feature>
<dbReference type="Proteomes" id="UP000238392">
    <property type="component" value="Unassembled WGS sequence"/>
</dbReference>
<proteinExistence type="predicted"/>
<keyword evidence="4" id="KW-1185">Reference proteome</keyword>
<evidence type="ECO:0000256" key="1">
    <source>
        <dbReference type="SAM" id="Phobius"/>
    </source>
</evidence>
<feature type="transmembrane region" description="Helical" evidence="1">
    <location>
        <begin position="94"/>
        <end position="115"/>
    </location>
</feature>
<feature type="transmembrane region" description="Helical" evidence="1">
    <location>
        <begin position="151"/>
        <end position="169"/>
    </location>
</feature>
<dbReference type="SUPFAM" id="SSF103481">
    <property type="entry name" value="Multidrug resistance efflux transporter EmrE"/>
    <property type="match status" value="2"/>
</dbReference>
<feature type="transmembrane region" description="Helical" evidence="1">
    <location>
        <begin position="263"/>
        <end position="281"/>
    </location>
</feature>
<dbReference type="PANTHER" id="PTHR22911:SF135">
    <property type="entry name" value="BLR4310 PROTEIN"/>
    <property type="match status" value="1"/>
</dbReference>
<evidence type="ECO:0000259" key="2">
    <source>
        <dbReference type="Pfam" id="PF00892"/>
    </source>
</evidence>
<feature type="transmembrane region" description="Helical" evidence="1">
    <location>
        <begin position="36"/>
        <end position="53"/>
    </location>
</feature>
<organism evidence="3 4">
    <name type="scientific">Donghicola tyrosinivorans</name>
    <dbReference type="NCBI Taxonomy" id="1652492"/>
    <lineage>
        <taxon>Bacteria</taxon>
        <taxon>Pseudomonadati</taxon>
        <taxon>Pseudomonadota</taxon>
        <taxon>Alphaproteobacteria</taxon>
        <taxon>Rhodobacterales</taxon>
        <taxon>Roseobacteraceae</taxon>
        <taxon>Donghicola</taxon>
    </lineage>
</organism>
<name>A0A2T0WKV3_9RHOB</name>
<feature type="transmembrane region" description="Helical" evidence="1">
    <location>
        <begin position="7"/>
        <end position="24"/>
    </location>
</feature>
<reference evidence="3 4" key="1">
    <citation type="submission" date="2018-03" db="EMBL/GenBank/DDBJ databases">
        <title>Genomic Encyclopedia of Archaeal and Bacterial Type Strains, Phase II (KMG-II): from individual species to whole genera.</title>
        <authorList>
            <person name="Goeker M."/>
        </authorList>
    </citation>
    <scope>NUCLEOTIDE SEQUENCE [LARGE SCALE GENOMIC DNA]</scope>
    <source>
        <strain evidence="3 4">DSM 100212</strain>
    </source>
</reference>
<dbReference type="PANTHER" id="PTHR22911">
    <property type="entry name" value="ACYL-MALONYL CONDENSING ENZYME-RELATED"/>
    <property type="match status" value="1"/>
</dbReference>
<dbReference type="InterPro" id="IPR037185">
    <property type="entry name" value="EmrE-like"/>
</dbReference>
<sequence length="291" mass="29946">MRYGTGMVIVLTAGLMWSVQPLIIRQIEVAGTWTVLMWRSAAMIPVLLAYLTWSQRRAPWQALRTVGLAGVLGGVGLVVAMGGSILAFQTTTVANAAFLLAASPFLAAILGKIVLAETVAPRTWGAIALALVGIFVMVSEGLSGGALTGNIAALSASLGFAAFSVSLRWQRAQSSLPAVILGAIFAVAAGAHGAAAQGAPLIIPATDLMWCLLMGAVTMAGGMTLYALGSRVVPSAELTLLSNTEVLLAPFWVWLVLGETASTATFAGGAIVLMAILFNAYSGVRRMSAVA</sequence>
<dbReference type="InterPro" id="IPR000620">
    <property type="entry name" value="EamA_dom"/>
</dbReference>
<evidence type="ECO:0000313" key="4">
    <source>
        <dbReference type="Proteomes" id="UP000238392"/>
    </source>
</evidence>
<keyword evidence="1" id="KW-0812">Transmembrane</keyword>
<keyword evidence="1" id="KW-0472">Membrane</keyword>
<feature type="domain" description="EamA" evidence="2">
    <location>
        <begin position="148"/>
        <end position="279"/>
    </location>
</feature>
<dbReference type="RefSeq" id="WP_106266088.1">
    <property type="nucleotide sequence ID" value="NZ_PVTQ01000010.1"/>
</dbReference>
<keyword evidence="1" id="KW-1133">Transmembrane helix</keyword>
<dbReference type="Pfam" id="PF00892">
    <property type="entry name" value="EamA"/>
    <property type="match status" value="2"/>
</dbReference>
<feature type="transmembrane region" description="Helical" evidence="1">
    <location>
        <begin position="65"/>
        <end position="88"/>
    </location>
</feature>
<feature type="transmembrane region" description="Helical" evidence="1">
    <location>
        <begin position="207"/>
        <end position="228"/>
    </location>
</feature>
<accession>A0A2T0WKV3</accession>
<evidence type="ECO:0000313" key="3">
    <source>
        <dbReference type="EMBL" id="PRY87336.1"/>
    </source>
</evidence>
<comment type="caution">
    <text evidence="3">The sequence shown here is derived from an EMBL/GenBank/DDBJ whole genome shotgun (WGS) entry which is preliminary data.</text>
</comment>
<dbReference type="AlphaFoldDB" id="A0A2T0WKV3"/>
<protein>
    <submittedName>
        <fullName evidence="3">EamA domain-containing membrane protein RarD</fullName>
    </submittedName>
</protein>
<gene>
    <name evidence="3" type="ORF">CLV74_110110</name>
</gene>
<dbReference type="EMBL" id="PVTQ01000010">
    <property type="protein sequence ID" value="PRY87336.1"/>
    <property type="molecule type" value="Genomic_DNA"/>
</dbReference>
<dbReference type="GO" id="GO:0016020">
    <property type="term" value="C:membrane"/>
    <property type="evidence" value="ECO:0007669"/>
    <property type="project" value="InterPro"/>
</dbReference>
<feature type="transmembrane region" description="Helical" evidence="1">
    <location>
        <begin position="176"/>
        <end position="195"/>
    </location>
</feature>
<dbReference type="OrthoDB" id="8690132at2"/>